<dbReference type="Proteomes" id="UP000220005">
    <property type="component" value="Unassembled WGS sequence"/>
</dbReference>
<evidence type="ECO:0000259" key="4">
    <source>
        <dbReference type="PROSITE" id="PS51462"/>
    </source>
</evidence>
<reference evidence="5 6" key="1">
    <citation type="journal article" date="2017" name="Front. Microbiol.">
        <title>New Insights into the Diversity of the Genus Faecalibacterium.</title>
        <authorList>
            <person name="Benevides L."/>
            <person name="Burman S."/>
            <person name="Martin R."/>
            <person name="Robert V."/>
            <person name="Thomas M."/>
            <person name="Miquel S."/>
            <person name="Chain F."/>
            <person name="Sokol H."/>
            <person name="Bermudez-Humaran L.G."/>
            <person name="Morrison M."/>
            <person name="Langella P."/>
            <person name="Azevedo V.A."/>
            <person name="Chatel J.M."/>
            <person name="Soares S."/>
        </authorList>
    </citation>
    <scope>NUCLEOTIDE SEQUENCE [LARGE SCALE GENOMIC DNA]</scope>
    <source>
        <strain evidence="5 6">CNCM I 4575</strain>
    </source>
</reference>
<evidence type="ECO:0000256" key="2">
    <source>
        <dbReference type="ARBA" id="ARBA00022801"/>
    </source>
</evidence>
<dbReference type="GO" id="GO:0016462">
    <property type="term" value="F:pyrophosphatase activity"/>
    <property type="evidence" value="ECO:0007669"/>
    <property type="project" value="UniProtKB-ARBA"/>
</dbReference>
<dbReference type="Pfam" id="PF00293">
    <property type="entry name" value="NUDIX"/>
    <property type="match status" value="1"/>
</dbReference>
<dbReference type="InterPro" id="IPR000086">
    <property type="entry name" value="NUDIX_hydrolase_dom"/>
</dbReference>
<dbReference type="InterPro" id="IPR015797">
    <property type="entry name" value="NUDIX_hydrolase-like_dom_sf"/>
</dbReference>
<name>A0A2A7AQF6_9FIRM</name>
<dbReference type="PROSITE" id="PS51462">
    <property type="entry name" value="NUDIX"/>
    <property type="match status" value="1"/>
</dbReference>
<accession>A0A2A7AQF6</accession>
<organism evidence="5 6">
    <name type="scientific">Faecalibacterium prausnitzii</name>
    <dbReference type="NCBI Taxonomy" id="853"/>
    <lineage>
        <taxon>Bacteria</taxon>
        <taxon>Bacillati</taxon>
        <taxon>Bacillota</taxon>
        <taxon>Clostridia</taxon>
        <taxon>Eubacteriales</taxon>
        <taxon>Oscillospiraceae</taxon>
        <taxon>Faecalibacterium</taxon>
    </lineage>
</organism>
<comment type="cofactor">
    <cofactor evidence="1">
        <name>Mg(2+)</name>
        <dbReference type="ChEBI" id="CHEBI:18420"/>
    </cofactor>
</comment>
<dbReference type="PANTHER" id="PTHR11839">
    <property type="entry name" value="UDP/ADP-SUGAR PYROPHOSPHATASE"/>
    <property type="match status" value="1"/>
</dbReference>
<dbReference type="GO" id="GO:0019693">
    <property type="term" value="P:ribose phosphate metabolic process"/>
    <property type="evidence" value="ECO:0007669"/>
    <property type="project" value="TreeGrafter"/>
</dbReference>
<sequence>MDAAHFEKKLTSEVIFEGRVVTLTKDTALLENGKTATREVVHHHGGACIVPYFEDGTICMVRQFRYAMQQELWELPAGKLEQGEDPFEAAKRELEEECGLTAEHYTSLGEFYPTVGYDTEIIYTWVATGLTKTHMHLDADEFLTPDRVPLQKAYEMVLSGEIKDGKTIAGVLKLKALLDEGKL</sequence>
<dbReference type="EMBL" id="NMTY01000016">
    <property type="protein sequence ID" value="PDX81303.1"/>
    <property type="molecule type" value="Genomic_DNA"/>
</dbReference>
<dbReference type="RefSeq" id="WP_097839562.1">
    <property type="nucleotide sequence ID" value="NZ_NMTY01000016.1"/>
</dbReference>
<evidence type="ECO:0000313" key="5">
    <source>
        <dbReference type="EMBL" id="PDX81303.1"/>
    </source>
</evidence>
<dbReference type="AlphaFoldDB" id="A0A2A7AQF6"/>
<dbReference type="PANTHER" id="PTHR11839:SF18">
    <property type="entry name" value="NUDIX HYDROLASE DOMAIN-CONTAINING PROTEIN"/>
    <property type="match status" value="1"/>
</dbReference>
<evidence type="ECO:0000313" key="6">
    <source>
        <dbReference type="Proteomes" id="UP000220005"/>
    </source>
</evidence>
<comment type="caution">
    <text evidence="5">The sequence shown here is derived from an EMBL/GenBank/DDBJ whole genome shotgun (WGS) entry which is preliminary data.</text>
</comment>
<dbReference type="Gene3D" id="3.90.79.10">
    <property type="entry name" value="Nucleoside Triphosphate Pyrophosphohydrolase"/>
    <property type="match status" value="1"/>
</dbReference>
<evidence type="ECO:0000256" key="3">
    <source>
        <dbReference type="RuleBase" id="RU003476"/>
    </source>
</evidence>
<protein>
    <submittedName>
        <fullName evidence="5">ADP-ribose pyrophosphatase</fullName>
    </submittedName>
</protein>
<dbReference type="SUPFAM" id="SSF55811">
    <property type="entry name" value="Nudix"/>
    <property type="match status" value="1"/>
</dbReference>
<dbReference type="GO" id="GO:0006753">
    <property type="term" value="P:nucleoside phosphate metabolic process"/>
    <property type="evidence" value="ECO:0007669"/>
    <property type="project" value="TreeGrafter"/>
</dbReference>
<proteinExistence type="inferred from homology"/>
<gene>
    <name evidence="5" type="ORF">CGS58_08565</name>
</gene>
<dbReference type="PRINTS" id="PR00502">
    <property type="entry name" value="NUDIXFAMILY"/>
</dbReference>
<dbReference type="InterPro" id="IPR020476">
    <property type="entry name" value="Nudix_hydrolase"/>
</dbReference>
<dbReference type="InterPro" id="IPR020084">
    <property type="entry name" value="NUDIX_hydrolase_CS"/>
</dbReference>
<feature type="domain" description="Nudix hydrolase" evidence="4">
    <location>
        <begin position="42"/>
        <end position="170"/>
    </location>
</feature>
<keyword evidence="2 3" id="KW-0378">Hydrolase</keyword>
<evidence type="ECO:0000256" key="1">
    <source>
        <dbReference type="ARBA" id="ARBA00001946"/>
    </source>
</evidence>
<comment type="similarity">
    <text evidence="3">Belongs to the Nudix hydrolase family.</text>
</comment>
<dbReference type="PROSITE" id="PS00893">
    <property type="entry name" value="NUDIX_BOX"/>
    <property type="match status" value="1"/>
</dbReference>